<evidence type="ECO:0000313" key="3">
    <source>
        <dbReference type="Proteomes" id="UP001341281"/>
    </source>
</evidence>
<name>A0AAQ3T2E9_PASNO</name>
<keyword evidence="1" id="KW-1133">Transmembrane helix</keyword>
<dbReference type="AlphaFoldDB" id="A0AAQ3T2E9"/>
<keyword evidence="1" id="KW-0812">Transmembrane</keyword>
<reference evidence="2 3" key="1">
    <citation type="submission" date="2024-02" db="EMBL/GenBank/DDBJ databases">
        <title>High-quality chromosome-scale genome assembly of Pensacola bahiagrass (Paspalum notatum Flugge var. saurae).</title>
        <authorList>
            <person name="Vega J.M."/>
            <person name="Podio M."/>
            <person name="Orjuela J."/>
            <person name="Siena L.A."/>
            <person name="Pessino S.C."/>
            <person name="Combes M.C."/>
            <person name="Mariac C."/>
            <person name="Albertini E."/>
            <person name="Pupilli F."/>
            <person name="Ortiz J.P.A."/>
            <person name="Leblanc O."/>
        </authorList>
    </citation>
    <scope>NUCLEOTIDE SEQUENCE [LARGE SCALE GENOMIC DNA]</scope>
    <source>
        <strain evidence="2">R1</strain>
        <tissue evidence="2">Leaf</tissue>
    </source>
</reference>
<proteinExistence type="predicted"/>
<accession>A0AAQ3T2E9</accession>
<evidence type="ECO:0000313" key="2">
    <source>
        <dbReference type="EMBL" id="WVZ65325.1"/>
    </source>
</evidence>
<feature type="transmembrane region" description="Helical" evidence="1">
    <location>
        <begin position="41"/>
        <end position="61"/>
    </location>
</feature>
<keyword evidence="3" id="KW-1185">Reference proteome</keyword>
<dbReference type="Proteomes" id="UP001341281">
    <property type="component" value="Chromosome 03"/>
</dbReference>
<organism evidence="2 3">
    <name type="scientific">Paspalum notatum var. saurae</name>
    <dbReference type="NCBI Taxonomy" id="547442"/>
    <lineage>
        <taxon>Eukaryota</taxon>
        <taxon>Viridiplantae</taxon>
        <taxon>Streptophyta</taxon>
        <taxon>Embryophyta</taxon>
        <taxon>Tracheophyta</taxon>
        <taxon>Spermatophyta</taxon>
        <taxon>Magnoliopsida</taxon>
        <taxon>Liliopsida</taxon>
        <taxon>Poales</taxon>
        <taxon>Poaceae</taxon>
        <taxon>PACMAD clade</taxon>
        <taxon>Panicoideae</taxon>
        <taxon>Andropogonodae</taxon>
        <taxon>Paspaleae</taxon>
        <taxon>Paspalinae</taxon>
        <taxon>Paspalum</taxon>
    </lineage>
</organism>
<gene>
    <name evidence="2" type="ORF">U9M48_014706</name>
</gene>
<sequence>MVVCFSRVHAGSTRRLRLSVQPFPAPELPSSVSQITMPSTGAIVGAGVAVFVLLLFVAILCRLLPCNGGGGVGTSSLPGGRFHTRTGASVAAAANNFLFISSAAAASSGFGAGGGAGGSSGVGNC</sequence>
<dbReference type="EMBL" id="CP144747">
    <property type="protein sequence ID" value="WVZ65325.1"/>
    <property type="molecule type" value="Genomic_DNA"/>
</dbReference>
<protein>
    <submittedName>
        <fullName evidence="2">Uncharacterized protein</fullName>
    </submittedName>
</protein>
<keyword evidence="1" id="KW-0472">Membrane</keyword>
<evidence type="ECO:0000256" key="1">
    <source>
        <dbReference type="SAM" id="Phobius"/>
    </source>
</evidence>